<feature type="transmembrane region" description="Helical" evidence="1">
    <location>
        <begin position="127"/>
        <end position="148"/>
    </location>
</feature>
<proteinExistence type="predicted"/>
<name>A0A0R2B2F1_9LACO</name>
<evidence type="ECO:0000313" key="3">
    <source>
        <dbReference type="Proteomes" id="UP000051612"/>
    </source>
</evidence>
<feature type="transmembrane region" description="Helical" evidence="1">
    <location>
        <begin position="40"/>
        <end position="63"/>
    </location>
</feature>
<feature type="transmembrane region" description="Helical" evidence="1">
    <location>
        <begin position="12"/>
        <end position="28"/>
    </location>
</feature>
<organism evidence="2 3">
    <name type="scientific">Ligilactobacillus murinus DSM 20452 = NBRC 14221</name>
    <dbReference type="NCBI Taxonomy" id="1423772"/>
    <lineage>
        <taxon>Bacteria</taxon>
        <taxon>Bacillati</taxon>
        <taxon>Bacillota</taxon>
        <taxon>Bacilli</taxon>
        <taxon>Lactobacillales</taxon>
        <taxon>Lactobacillaceae</taxon>
        <taxon>Ligilactobacillus</taxon>
    </lineage>
</organism>
<dbReference type="EMBL" id="AYYN01000148">
    <property type="protein sequence ID" value="KRM73221.1"/>
    <property type="molecule type" value="Genomic_DNA"/>
</dbReference>
<accession>A0A0R2B2F1</accession>
<keyword evidence="1" id="KW-0812">Transmembrane</keyword>
<protein>
    <submittedName>
        <fullName evidence="2">Uncharacterized protein</fullName>
    </submittedName>
</protein>
<evidence type="ECO:0000313" key="2">
    <source>
        <dbReference type="EMBL" id="KRM73221.1"/>
    </source>
</evidence>
<dbReference type="AlphaFoldDB" id="A0A0R2B2F1"/>
<dbReference type="PATRIC" id="fig|1423772.3.peg.1193"/>
<evidence type="ECO:0000256" key="1">
    <source>
        <dbReference type="SAM" id="Phobius"/>
    </source>
</evidence>
<feature type="transmembrane region" description="Helical" evidence="1">
    <location>
        <begin position="75"/>
        <end position="96"/>
    </location>
</feature>
<keyword evidence="1" id="KW-1133">Transmembrane helix</keyword>
<comment type="caution">
    <text evidence="2">The sequence shown here is derived from an EMBL/GenBank/DDBJ whole genome shotgun (WGS) entry which is preliminary data.</text>
</comment>
<dbReference type="RefSeq" id="WP_056959797.1">
    <property type="nucleotide sequence ID" value="NZ_AYYN01000148.1"/>
</dbReference>
<gene>
    <name evidence="2" type="ORF">FC48_GL001112</name>
</gene>
<dbReference type="Proteomes" id="UP000051612">
    <property type="component" value="Unassembled WGS sequence"/>
</dbReference>
<keyword evidence="1" id="KW-0472">Membrane</keyword>
<sequence length="208" mass="23251">MAIETWDSPYIVIWLCLGVLVTVLTYGMRGYNGKISGISAVVYGLLIMILSALDGAALGQYMYDKTEKYNFLGSIGMTLGLSGPLLISGLILFLFYQNRVVKHSDEIVLRDGNLEISESYLLGEITWLMFLGLLALGIGAGHIVMALVGDREGLLIASTVLIPLIVAIWLITQYRKWMFKYIVWVLRRKGLLQVVDDESRSKDTEYCK</sequence>
<reference evidence="2 3" key="1">
    <citation type="journal article" date="2015" name="Genome Announc.">
        <title>Expanding the biotechnology potential of lactobacilli through comparative genomics of 213 strains and associated genera.</title>
        <authorList>
            <person name="Sun Z."/>
            <person name="Harris H.M."/>
            <person name="McCann A."/>
            <person name="Guo C."/>
            <person name="Argimon S."/>
            <person name="Zhang W."/>
            <person name="Yang X."/>
            <person name="Jeffery I.B."/>
            <person name="Cooney J.C."/>
            <person name="Kagawa T.F."/>
            <person name="Liu W."/>
            <person name="Song Y."/>
            <person name="Salvetti E."/>
            <person name="Wrobel A."/>
            <person name="Rasinkangas P."/>
            <person name="Parkhill J."/>
            <person name="Rea M.C."/>
            <person name="O'Sullivan O."/>
            <person name="Ritari J."/>
            <person name="Douillard F.P."/>
            <person name="Paul Ross R."/>
            <person name="Yang R."/>
            <person name="Briner A.E."/>
            <person name="Felis G.E."/>
            <person name="de Vos W.M."/>
            <person name="Barrangou R."/>
            <person name="Klaenhammer T.R."/>
            <person name="Caufield P.W."/>
            <person name="Cui Y."/>
            <person name="Zhang H."/>
            <person name="O'Toole P.W."/>
        </authorList>
    </citation>
    <scope>NUCLEOTIDE SEQUENCE [LARGE SCALE GENOMIC DNA]</scope>
    <source>
        <strain evidence="2 3">DSM 20452</strain>
    </source>
</reference>
<feature type="transmembrane region" description="Helical" evidence="1">
    <location>
        <begin position="154"/>
        <end position="172"/>
    </location>
</feature>